<dbReference type="Proteomes" id="UP000526033">
    <property type="component" value="Unassembled WGS sequence"/>
</dbReference>
<comment type="similarity">
    <text evidence="1 6">Belongs to the iron/manganese superoxide dismutase family.</text>
</comment>
<comment type="function">
    <text evidence="6">Destroys radicals which are normally produced within the cells and which are toxic to biological systems.</text>
</comment>
<dbReference type="EC" id="1.15.1.1" evidence="2 6"/>
<dbReference type="PROSITE" id="PS00088">
    <property type="entry name" value="SOD_MN"/>
    <property type="match status" value="1"/>
</dbReference>
<dbReference type="SUPFAM" id="SSF54719">
    <property type="entry name" value="Fe,Mn superoxide dismutase (SOD), C-terminal domain"/>
    <property type="match status" value="1"/>
</dbReference>
<evidence type="ECO:0000256" key="6">
    <source>
        <dbReference type="RuleBase" id="RU000414"/>
    </source>
</evidence>
<feature type="binding site" evidence="5">
    <location>
        <position position="26"/>
    </location>
    <ligand>
        <name>Mn(2+)</name>
        <dbReference type="ChEBI" id="CHEBI:29035"/>
    </ligand>
</feature>
<dbReference type="Pfam" id="PF00081">
    <property type="entry name" value="Sod_Fe_N"/>
    <property type="match status" value="1"/>
</dbReference>
<dbReference type="InterPro" id="IPR036314">
    <property type="entry name" value="SOD_C_sf"/>
</dbReference>
<comment type="caution">
    <text evidence="9">The sequence shown here is derived from an EMBL/GenBank/DDBJ whole genome shotgun (WGS) entry which is preliminary data.</text>
</comment>
<dbReference type="Gene3D" id="1.10.287.990">
    <property type="entry name" value="Fe,Mn superoxide dismutase (SOD) domain"/>
    <property type="match status" value="1"/>
</dbReference>
<feature type="binding site" evidence="5">
    <location>
        <position position="81"/>
    </location>
    <ligand>
        <name>Mn(2+)</name>
        <dbReference type="ChEBI" id="CHEBI:29035"/>
    </ligand>
</feature>
<evidence type="ECO:0000256" key="2">
    <source>
        <dbReference type="ARBA" id="ARBA00012682"/>
    </source>
</evidence>
<dbReference type="AlphaFoldDB" id="A0A7X9HH17"/>
<dbReference type="GO" id="GO:0046872">
    <property type="term" value="F:metal ion binding"/>
    <property type="evidence" value="ECO:0007669"/>
    <property type="project" value="UniProtKB-KW"/>
</dbReference>
<dbReference type="GO" id="GO:0004784">
    <property type="term" value="F:superoxide dismutase activity"/>
    <property type="evidence" value="ECO:0007669"/>
    <property type="project" value="UniProtKB-EC"/>
</dbReference>
<dbReference type="InterPro" id="IPR019831">
    <property type="entry name" value="Mn/Fe_SOD_N"/>
</dbReference>
<evidence type="ECO:0000256" key="3">
    <source>
        <dbReference type="ARBA" id="ARBA00022723"/>
    </source>
</evidence>
<dbReference type="PANTHER" id="PTHR43595:SF2">
    <property type="entry name" value="SMALL RIBOSOMAL SUBUNIT PROTEIN MS42"/>
    <property type="match status" value="1"/>
</dbReference>
<dbReference type="PRINTS" id="PR01703">
    <property type="entry name" value="MNSODISMTASE"/>
</dbReference>
<sequence>MFKLPELSYKYDSLEPFIDAATMEIHHSKHHQTYTNNLNDALSKHPELEEKTIEELLSSQSNIPEDIRVAVVNNGGGFYNHSLFWTYMTPEKTRPSEKLEKKLIDTFGSMESFKELLIKTAATRFGSGWAWLVLDKTDNLKVYSTANQDSPLQMGDRPLLNVDVWEHAYYLKYQNRRPEYLQNWWSVINWATVSETLDKSLL</sequence>
<dbReference type="Gene3D" id="3.55.40.20">
    <property type="entry name" value="Iron/manganese superoxide dismutase, C-terminal domain"/>
    <property type="match status" value="1"/>
</dbReference>
<dbReference type="PANTHER" id="PTHR43595">
    <property type="entry name" value="37S RIBOSOMAL PROTEIN S26, MITOCHONDRIAL"/>
    <property type="match status" value="1"/>
</dbReference>
<evidence type="ECO:0000313" key="10">
    <source>
        <dbReference type="Proteomes" id="UP000526033"/>
    </source>
</evidence>
<name>A0A7X9HH17_UNCKA</name>
<feature type="binding site" evidence="5">
    <location>
        <position position="167"/>
    </location>
    <ligand>
        <name>Mn(2+)</name>
        <dbReference type="ChEBI" id="CHEBI:29035"/>
    </ligand>
</feature>
<dbReference type="InterPro" id="IPR019833">
    <property type="entry name" value="Mn/Fe_SOD_BS"/>
</dbReference>
<feature type="domain" description="Manganese/iron superoxide dismutase C-terminal" evidence="8">
    <location>
        <begin position="95"/>
        <end position="195"/>
    </location>
</feature>
<dbReference type="FunFam" id="3.55.40.20:FF:000004">
    <property type="entry name" value="Superoxide dismutase [Fe]"/>
    <property type="match status" value="1"/>
</dbReference>
<proteinExistence type="inferred from homology"/>
<evidence type="ECO:0000256" key="1">
    <source>
        <dbReference type="ARBA" id="ARBA00008714"/>
    </source>
</evidence>
<evidence type="ECO:0000313" key="9">
    <source>
        <dbReference type="EMBL" id="NMB69921.1"/>
    </source>
</evidence>
<evidence type="ECO:0000256" key="5">
    <source>
        <dbReference type="PIRSR" id="PIRSR000349-1"/>
    </source>
</evidence>
<comment type="catalytic activity">
    <reaction evidence="6">
        <text>2 superoxide + 2 H(+) = H2O2 + O2</text>
        <dbReference type="Rhea" id="RHEA:20696"/>
        <dbReference type="ChEBI" id="CHEBI:15378"/>
        <dbReference type="ChEBI" id="CHEBI:15379"/>
        <dbReference type="ChEBI" id="CHEBI:16240"/>
        <dbReference type="ChEBI" id="CHEBI:18421"/>
        <dbReference type="EC" id="1.15.1.1"/>
    </reaction>
</comment>
<dbReference type="InterPro" id="IPR019832">
    <property type="entry name" value="Mn/Fe_SOD_C"/>
</dbReference>
<dbReference type="SUPFAM" id="SSF46609">
    <property type="entry name" value="Fe,Mn superoxide dismutase (SOD), N-terminal domain"/>
    <property type="match status" value="1"/>
</dbReference>
<feature type="domain" description="Manganese/iron superoxide dismutase N-terminal" evidence="7">
    <location>
        <begin position="2"/>
        <end position="88"/>
    </location>
</feature>
<protein>
    <recommendedName>
        <fullName evidence="2 6">Superoxide dismutase</fullName>
        <ecNumber evidence="2 6">1.15.1.1</ecNumber>
    </recommendedName>
</protein>
<evidence type="ECO:0000259" key="7">
    <source>
        <dbReference type="Pfam" id="PF00081"/>
    </source>
</evidence>
<organism evidence="9 10">
    <name type="scientific">candidate division WWE3 bacterium</name>
    <dbReference type="NCBI Taxonomy" id="2053526"/>
    <lineage>
        <taxon>Bacteria</taxon>
        <taxon>Katanobacteria</taxon>
    </lineage>
</organism>
<reference evidence="9 10" key="1">
    <citation type="journal article" date="2020" name="Biotechnol. Biofuels">
        <title>New insights from the biogas microbiome by comprehensive genome-resolved metagenomics of nearly 1600 species originating from multiple anaerobic digesters.</title>
        <authorList>
            <person name="Campanaro S."/>
            <person name="Treu L."/>
            <person name="Rodriguez-R L.M."/>
            <person name="Kovalovszki A."/>
            <person name="Ziels R.M."/>
            <person name="Maus I."/>
            <person name="Zhu X."/>
            <person name="Kougias P.G."/>
            <person name="Basile A."/>
            <person name="Luo G."/>
            <person name="Schluter A."/>
            <person name="Konstantinidis K.T."/>
            <person name="Angelidaki I."/>
        </authorList>
    </citation>
    <scope>NUCLEOTIDE SEQUENCE [LARGE SCALE GENOMIC DNA]</scope>
    <source>
        <strain evidence="9">AS27yjCOA_165</strain>
    </source>
</reference>
<dbReference type="Pfam" id="PF02777">
    <property type="entry name" value="Sod_Fe_C"/>
    <property type="match status" value="1"/>
</dbReference>
<dbReference type="InterPro" id="IPR036324">
    <property type="entry name" value="Mn/Fe_SOD_N_sf"/>
</dbReference>
<dbReference type="EMBL" id="JAAZNL010000018">
    <property type="protein sequence ID" value="NMB69921.1"/>
    <property type="molecule type" value="Genomic_DNA"/>
</dbReference>
<accession>A0A7X9HH17</accession>
<dbReference type="GO" id="GO:0005737">
    <property type="term" value="C:cytoplasm"/>
    <property type="evidence" value="ECO:0007669"/>
    <property type="project" value="TreeGrafter"/>
</dbReference>
<evidence type="ECO:0000259" key="8">
    <source>
        <dbReference type="Pfam" id="PF02777"/>
    </source>
</evidence>
<keyword evidence="4 6" id="KW-0560">Oxidoreductase</keyword>
<gene>
    <name evidence="9" type="ORF">GYA27_01855</name>
</gene>
<evidence type="ECO:0000256" key="4">
    <source>
        <dbReference type="ARBA" id="ARBA00023002"/>
    </source>
</evidence>
<feature type="binding site" evidence="5">
    <location>
        <position position="163"/>
    </location>
    <ligand>
        <name>Mn(2+)</name>
        <dbReference type="ChEBI" id="CHEBI:29035"/>
    </ligand>
</feature>
<dbReference type="FunFam" id="1.10.287.990:FF:000001">
    <property type="entry name" value="Superoxide dismutase"/>
    <property type="match status" value="1"/>
</dbReference>
<dbReference type="InterPro" id="IPR001189">
    <property type="entry name" value="Mn/Fe_SOD"/>
</dbReference>
<dbReference type="PIRSF" id="PIRSF000349">
    <property type="entry name" value="SODismutase"/>
    <property type="match status" value="1"/>
</dbReference>
<keyword evidence="3 5" id="KW-0479">Metal-binding</keyword>